<evidence type="ECO:0000256" key="2">
    <source>
        <dbReference type="SAM" id="SignalP"/>
    </source>
</evidence>
<feature type="domain" description="TNase-like" evidence="3">
    <location>
        <begin position="27"/>
        <end position="142"/>
    </location>
</feature>
<keyword evidence="2" id="KW-0732">Signal</keyword>
<dbReference type="InterPro" id="IPR035437">
    <property type="entry name" value="SNase_OB-fold_sf"/>
</dbReference>
<dbReference type="GeneID" id="72991158"/>
<dbReference type="RefSeq" id="WP_015823659.1">
    <property type="nucleotide sequence ID" value="NC_012988.1"/>
</dbReference>
<dbReference type="Proteomes" id="UP000008070">
    <property type="component" value="Chromosome"/>
</dbReference>
<dbReference type="Gene3D" id="2.40.50.90">
    <property type="match status" value="1"/>
</dbReference>
<protein>
    <submittedName>
        <fullName evidence="4">Nuclease</fullName>
    </submittedName>
</protein>
<sequence length="227" mass="24931">MRSRSWLLVLLLATPAHAEPFVGRASIVDGDTLDVRGTRIRLHGIDAPESAQLCKDAAGKDYRCGQAAALALADHIGKRLVTCDPRETDRYGRVVAVCRADAEDLNAWMVGQGHAVAYRRYTEDYVNTELTAKALRHGIWAGTFQDPSDWRRGKRAGGEGSRPETVTPPSKASGCNIKGNISAGGERIYHLPGSRDYERTRINDRAGERLFCSEDEAKAAGWRAPQR</sequence>
<evidence type="ECO:0000259" key="3">
    <source>
        <dbReference type="PROSITE" id="PS50830"/>
    </source>
</evidence>
<dbReference type="SUPFAM" id="SSF50199">
    <property type="entry name" value="Staphylococcal nuclease"/>
    <property type="match status" value="1"/>
</dbReference>
<feature type="signal peptide" evidence="2">
    <location>
        <begin position="1"/>
        <end position="18"/>
    </location>
</feature>
<dbReference type="SMART" id="SM00318">
    <property type="entry name" value="SNc"/>
    <property type="match status" value="1"/>
</dbReference>
<evidence type="ECO:0000313" key="4">
    <source>
        <dbReference type="EMBL" id="CAX25955.1"/>
    </source>
</evidence>
<dbReference type="PANTHER" id="PTHR12302:SF26">
    <property type="entry name" value="BLR1266 PROTEIN"/>
    <property type="match status" value="1"/>
</dbReference>
<proteinExistence type="predicted"/>
<feature type="chain" id="PRO_5002976525" evidence="2">
    <location>
        <begin position="19"/>
        <end position="227"/>
    </location>
</feature>
<evidence type="ECO:0000256" key="1">
    <source>
        <dbReference type="SAM" id="MobiDB-lite"/>
    </source>
</evidence>
<dbReference type="PROSITE" id="PS50830">
    <property type="entry name" value="TNASE_3"/>
    <property type="match status" value="1"/>
</dbReference>
<dbReference type="Pfam" id="PF00565">
    <property type="entry name" value="SNase"/>
    <property type="match status" value="1"/>
</dbReference>
<organism evidence="4 5">
    <name type="scientific">Methylorubrum extorquens (strain DSM 6343 / CIP 106787 / DM4)</name>
    <name type="common">Methylobacterium extorquens</name>
    <dbReference type="NCBI Taxonomy" id="661410"/>
    <lineage>
        <taxon>Bacteria</taxon>
        <taxon>Pseudomonadati</taxon>
        <taxon>Pseudomonadota</taxon>
        <taxon>Alphaproteobacteria</taxon>
        <taxon>Hyphomicrobiales</taxon>
        <taxon>Methylobacteriaceae</taxon>
        <taxon>Methylorubrum</taxon>
    </lineage>
</organism>
<dbReference type="InterPro" id="IPR016071">
    <property type="entry name" value="Staphylococal_nuclease_OB-fold"/>
</dbReference>
<evidence type="ECO:0000313" key="5">
    <source>
        <dbReference type="Proteomes" id="UP000008070"/>
    </source>
</evidence>
<dbReference type="PANTHER" id="PTHR12302">
    <property type="entry name" value="EBNA2 BINDING PROTEIN P100"/>
    <property type="match status" value="1"/>
</dbReference>
<accession>C7CEK3</accession>
<dbReference type="KEGG" id="mdi:METDI4324"/>
<gene>
    <name evidence="4" type="ORF">METD_I4324</name>
</gene>
<feature type="region of interest" description="Disordered" evidence="1">
    <location>
        <begin position="150"/>
        <end position="177"/>
    </location>
</feature>
<name>C7CEK3_METED</name>
<reference evidence="5" key="1">
    <citation type="journal article" date="2009" name="PLoS ONE">
        <title>Methylobacterium genome sequences: a reference blueprint to investigate microbial metabolism of C1 compounds from natural and industrial sources.</title>
        <authorList>
            <person name="Vuilleumier S."/>
            <person name="Chistoserdova L."/>
            <person name="Lee M.-C."/>
            <person name="Bringel F."/>
            <person name="Lajus A."/>
            <person name="Zhou Y."/>
            <person name="Gourion B."/>
            <person name="Barbe V."/>
            <person name="Chang J."/>
            <person name="Cruveiller S."/>
            <person name="Dossat C."/>
            <person name="Gillett W."/>
            <person name="Gruffaz C."/>
            <person name="Haugen E."/>
            <person name="Hourcade E."/>
            <person name="Levy R."/>
            <person name="Mangenot S."/>
            <person name="Muller E."/>
            <person name="Nadalig T."/>
            <person name="Pagni M."/>
            <person name="Penny C."/>
            <person name="Peyraud R."/>
            <person name="Robinson D.G."/>
            <person name="Roche D."/>
            <person name="Rouy Z."/>
            <person name="Saenampechek C."/>
            <person name="Salvignol G."/>
            <person name="Vallenet D."/>
            <person name="Wu Z."/>
            <person name="Marx C.J."/>
            <person name="Vorholt J.A."/>
            <person name="Olson M.V."/>
            <person name="Kaul R."/>
            <person name="Weissenbach J."/>
            <person name="Medigue C."/>
            <person name="Lidstrom M.E."/>
        </authorList>
    </citation>
    <scope>NUCLEOTIDE SEQUENCE [LARGE SCALE GENOMIC DNA]</scope>
    <source>
        <strain evidence="5">DSM 6343 / CIP 106787 / DM4</strain>
    </source>
</reference>
<dbReference type="EMBL" id="FP103042">
    <property type="protein sequence ID" value="CAX25955.1"/>
    <property type="molecule type" value="Genomic_DNA"/>
</dbReference>
<dbReference type="HOGENOM" id="CLU_046484_2_0_5"/>
<dbReference type="AlphaFoldDB" id="C7CEK3"/>